<sequence length="202" mass="22646">MVSANTHKRSSSAAPFILERWSPRAFVPSDIAQTELLALLEAGRWAPSAYNRQPWRFIYARRSTPEWERFLSLLVPFNRAWAEHASAVVYVASHRTIKDEKTGVTQDNPTHAFDAGAASLLIQLQAFHDGWVAHPVSGFDHEAAQRQFNVPEEYVLHAALIIGRLGEKESLPEYLQSKEQLSDRLPLANVAFSGAWPEADVS</sequence>
<dbReference type="Gene3D" id="3.40.109.10">
    <property type="entry name" value="NADH Oxidase"/>
    <property type="match status" value="1"/>
</dbReference>
<dbReference type="Proteomes" id="UP000032671">
    <property type="component" value="Unassembled WGS sequence"/>
</dbReference>
<dbReference type="InterPro" id="IPR000415">
    <property type="entry name" value="Nitroreductase-like"/>
</dbReference>
<keyword evidence="7" id="KW-1185">Reference proteome</keyword>
<accession>A0A0D6N3L1</accession>
<dbReference type="STRING" id="1231339.Abci_014_014"/>
<evidence type="ECO:0000313" key="5">
    <source>
        <dbReference type="EMBL" id="GEL59786.1"/>
    </source>
</evidence>
<dbReference type="AlphaFoldDB" id="A0A0D6N3L1"/>
<dbReference type="EMBL" id="BAMV01000014">
    <property type="protein sequence ID" value="GAN60602.1"/>
    <property type="molecule type" value="Genomic_DNA"/>
</dbReference>
<dbReference type="EMBL" id="BJVU01000013">
    <property type="protein sequence ID" value="GEL59786.1"/>
    <property type="molecule type" value="Genomic_DNA"/>
</dbReference>
<dbReference type="Proteomes" id="UP000321891">
    <property type="component" value="Unassembled WGS sequence"/>
</dbReference>
<name>A0A0D6N3L1_9PROT</name>
<dbReference type="GO" id="GO:0016491">
    <property type="term" value="F:oxidoreductase activity"/>
    <property type="evidence" value="ECO:0007669"/>
    <property type="project" value="UniProtKB-KW"/>
</dbReference>
<evidence type="ECO:0000256" key="2">
    <source>
        <dbReference type="ARBA" id="ARBA00023002"/>
    </source>
</evidence>
<organism evidence="4 6">
    <name type="scientific">Acetobacter cibinongensis</name>
    <dbReference type="NCBI Taxonomy" id="146475"/>
    <lineage>
        <taxon>Bacteria</taxon>
        <taxon>Pseudomonadati</taxon>
        <taxon>Pseudomonadota</taxon>
        <taxon>Alphaproteobacteria</taxon>
        <taxon>Acetobacterales</taxon>
        <taxon>Acetobacteraceae</taxon>
        <taxon>Acetobacter</taxon>
    </lineage>
</organism>
<evidence type="ECO:0000313" key="7">
    <source>
        <dbReference type="Proteomes" id="UP000321891"/>
    </source>
</evidence>
<evidence type="ECO:0000313" key="4">
    <source>
        <dbReference type="EMBL" id="GAN60602.1"/>
    </source>
</evidence>
<dbReference type="CDD" id="cd02138">
    <property type="entry name" value="TdsD-like"/>
    <property type="match status" value="1"/>
</dbReference>
<comment type="caution">
    <text evidence="4">The sequence shown here is derived from an EMBL/GenBank/DDBJ whole genome shotgun (WGS) entry which is preliminary data.</text>
</comment>
<dbReference type="SUPFAM" id="SSF55469">
    <property type="entry name" value="FMN-dependent nitroreductase-like"/>
    <property type="match status" value="1"/>
</dbReference>
<reference evidence="4 6" key="1">
    <citation type="submission" date="2012-11" db="EMBL/GenBank/DDBJ databases">
        <title>Whole genome sequence of Acetobacter cibinongensis 4H-1.</title>
        <authorList>
            <person name="Azuma Y."/>
            <person name="Higashiura N."/>
            <person name="Hirakawa H."/>
            <person name="Matsushita K."/>
        </authorList>
    </citation>
    <scope>NUCLEOTIDE SEQUENCE [LARGE SCALE GENOMIC DNA]</scope>
    <source>
        <strain evidence="4 6">4H-1</strain>
    </source>
</reference>
<evidence type="ECO:0000259" key="3">
    <source>
        <dbReference type="Pfam" id="PF00881"/>
    </source>
</evidence>
<dbReference type="PANTHER" id="PTHR43673:SF10">
    <property type="entry name" value="NADH DEHYDROGENASE_NAD(P)H NITROREDUCTASE XCC3605-RELATED"/>
    <property type="match status" value="1"/>
</dbReference>
<protein>
    <submittedName>
        <fullName evidence="4">Nitroreductase</fullName>
    </submittedName>
</protein>
<reference evidence="5 7" key="2">
    <citation type="submission" date="2019-07" db="EMBL/GenBank/DDBJ databases">
        <title>Whole genome shotgun sequence of Acetobacter cibinongensis NBRC 16605.</title>
        <authorList>
            <person name="Hosoyama A."/>
            <person name="Uohara A."/>
            <person name="Ohji S."/>
            <person name="Ichikawa N."/>
        </authorList>
    </citation>
    <scope>NUCLEOTIDE SEQUENCE [LARGE SCALE GENOMIC DNA]</scope>
    <source>
        <strain evidence="5 7">NBRC 16605</strain>
    </source>
</reference>
<comment type="similarity">
    <text evidence="1">Belongs to the nitroreductase family.</text>
</comment>
<gene>
    <name evidence="4" type="ORF">Abci_014_014</name>
    <name evidence="5" type="ORF">ACI01nite_23880</name>
</gene>
<proteinExistence type="inferred from homology"/>
<feature type="domain" description="Nitroreductase" evidence="3">
    <location>
        <begin position="17"/>
        <end position="163"/>
    </location>
</feature>
<dbReference type="InterPro" id="IPR029479">
    <property type="entry name" value="Nitroreductase"/>
</dbReference>
<evidence type="ECO:0000313" key="6">
    <source>
        <dbReference type="Proteomes" id="UP000032671"/>
    </source>
</evidence>
<dbReference type="Pfam" id="PF00881">
    <property type="entry name" value="Nitroreductase"/>
    <property type="match status" value="1"/>
</dbReference>
<dbReference type="RefSeq" id="WP_048838666.1">
    <property type="nucleotide sequence ID" value="NZ_BAMV01000014.1"/>
</dbReference>
<keyword evidence="2" id="KW-0560">Oxidoreductase</keyword>
<dbReference type="PANTHER" id="PTHR43673">
    <property type="entry name" value="NAD(P)H NITROREDUCTASE YDGI-RELATED"/>
    <property type="match status" value="1"/>
</dbReference>
<evidence type="ECO:0000256" key="1">
    <source>
        <dbReference type="ARBA" id="ARBA00007118"/>
    </source>
</evidence>
<accession>A0A6N3SUA4</accession>